<proteinExistence type="inferred from homology"/>
<dbReference type="EC" id="5.3.1.1" evidence="3"/>
<dbReference type="AlphaFoldDB" id="A0A2H0TBY0"/>
<name>A0A2H0TBY0_9BACT</name>
<keyword evidence="3" id="KW-0963">Cytoplasm</keyword>
<keyword evidence="3" id="KW-0324">Glycolysis</keyword>
<accession>A0A2H0TBY0</accession>
<dbReference type="SUPFAM" id="SSF51351">
    <property type="entry name" value="Triosephosphate isomerase (TIM)"/>
    <property type="match status" value="1"/>
</dbReference>
<dbReference type="PANTHER" id="PTHR21139:SF42">
    <property type="entry name" value="TRIOSEPHOSPHATE ISOMERASE"/>
    <property type="match status" value="1"/>
</dbReference>
<dbReference type="NCBIfam" id="TIGR00419">
    <property type="entry name" value="tim"/>
    <property type="match status" value="1"/>
</dbReference>
<keyword evidence="3" id="KW-0312">Gluconeogenesis</keyword>
<dbReference type="Proteomes" id="UP000230094">
    <property type="component" value="Unassembled WGS sequence"/>
</dbReference>
<dbReference type="GO" id="GO:0046166">
    <property type="term" value="P:glyceraldehyde-3-phosphate biosynthetic process"/>
    <property type="evidence" value="ECO:0007669"/>
    <property type="project" value="TreeGrafter"/>
</dbReference>
<comment type="pathway">
    <text evidence="3">Carbohydrate biosynthesis; gluconeogenesis.</text>
</comment>
<dbReference type="GO" id="GO:0006096">
    <property type="term" value="P:glycolytic process"/>
    <property type="evidence" value="ECO:0007669"/>
    <property type="project" value="UniProtKB-UniRule"/>
</dbReference>
<dbReference type="PANTHER" id="PTHR21139">
    <property type="entry name" value="TRIOSEPHOSPHATE ISOMERASE"/>
    <property type="match status" value="1"/>
</dbReference>
<keyword evidence="2 3" id="KW-0413">Isomerase</keyword>
<comment type="similarity">
    <text evidence="1 3">Belongs to the triosephosphate isomerase family.</text>
</comment>
<evidence type="ECO:0000256" key="3">
    <source>
        <dbReference type="RuleBase" id="RU363013"/>
    </source>
</evidence>
<dbReference type="InterPro" id="IPR035990">
    <property type="entry name" value="TIM_sf"/>
</dbReference>
<organism evidence="4 5">
    <name type="scientific">Candidatus Nomurabacteria bacterium CG10_big_fil_rev_8_21_14_0_10_35_16</name>
    <dbReference type="NCBI Taxonomy" id="1974731"/>
    <lineage>
        <taxon>Bacteria</taxon>
        <taxon>Candidatus Nomuraibacteriota</taxon>
    </lineage>
</organism>
<evidence type="ECO:0000256" key="1">
    <source>
        <dbReference type="ARBA" id="ARBA00007422"/>
    </source>
</evidence>
<dbReference type="Pfam" id="PF00121">
    <property type="entry name" value="TIM"/>
    <property type="match status" value="1"/>
</dbReference>
<dbReference type="GO" id="GO:0005829">
    <property type="term" value="C:cytosol"/>
    <property type="evidence" value="ECO:0007669"/>
    <property type="project" value="TreeGrafter"/>
</dbReference>
<comment type="pathway">
    <text evidence="3">Carbohydrate degradation; glycolysis; D-glyceraldehyde 3-phosphate from glycerone phosphate: step 1/1.</text>
</comment>
<comment type="subunit">
    <text evidence="3">Homodimer.</text>
</comment>
<evidence type="ECO:0000313" key="5">
    <source>
        <dbReference type="Proteomes" id="UP000230094"/>
    </source>
</evidence>
<comment type="subcellular location">
    <subcellularLocation>
        <location evidence="3">Cytoplasm</location>
    </subcellularLocation>
</comment>
<dbReference type="GO" id="GO:0006094">
    <property type="term" value="P:gluconeogenesis"/>
    <property type="evidence" value="ECO:0007669"/>
    <property type="project" value="UniProtKB-UniPathway"/>
</dbReference>
<dbReference type="CDD" id="cd00311">
    <property type="entry name" value="TIM"/>
    <property type="match status" value="1"/>
</dbReference>
<dbReference type="InterPro" id="IPR000652">
    <property type="entry name" value="Triosephosphate_isomerase"/>
</dbReference>
<dbReference type="UniPathway" id="UPA00138"/>
<comment type="catalytic activity">
    <reaction evidence="3">
        <text>D-glyceraldehyde 3-phosphate = dihydroxyacetone phosphate</text>
        <dbReference type="Rhea" id="RHEA:18585"/>
        <dbReference type="ChEBI" id="CHEBI:57642"/>
        <dbReference type="ChEBI" id="CHEBI:59776"/>
        <dbReference type="EC" id="5.3.1.1"/>
    </reaction>
</comment>
<dbReference type="PROSITE" id="PS51440">
    <property type="entry name" value="TIM_2"/>
    <property type="match status" value="1"/>
</dbReference>
<dbReference type="InterPro" id="IPR013785">
    <property type="entry name" value="Aldolase_TIM"/>
</dbReference>
<protein>
    <recommendedName>
        <fullName evidence="3">Triosephosphate isomerase</fullName>
        <ecNumber evidence="3">5.3.1.1</ecNumber>
    </recommendedName>
</protein>
<gene>
    <name evidence="4" type="ORF">COU49_00545</name>
</gene>
<dbReference type="Gene3D" id="3.20.20.70">
    <property type="entry name" value="Aldolase class I"/>
    <property type="match status" value="1"/>
</dbReference>
<reference evidence="5" key="1">
    <citation type="submission" date="2017-09" db="EMBL/GenBank/DDBJ databases">
        <title>Depth-based differentiation of microbial function through sediment-hosted aquifers and enrichment of novel symbionts in the deep terrestrial subsurface.</title>
        <authorList>
            <person name="Probst A.J."/>
            <person name="Ladd B."/>
            <person name="Jarett J.K."/>
            <person name="Geller-Mcgrath D.E."/>
            <person name="Sieber C.M.K."/>
            <person name="Emerson J.B."/>
            <person name="Anantharaman K."/>
            <person name="Thomas B.C."/>
            <person name="Malmstrom R."/>
            <person name="Stieglmeier M."/>
            <person name="Klingl A."/>
            <person name="Woyke T."/>
            <person name="Ryan C.M."/>
            <person name="Banfield J.F."/>
        </authorList>
    </citation>
    <scope>NUCLEOTIDE SEQUENCE [LARGE SCALE GENOMIC DNA]</scope>
</reference>
<dbReference type="EMBL" id="PFCQ01000003">
    <property type="protein sequence ID" value="PIR68518.1"/>
    <property type="molecule type" value="Genomic_DNA"/>
</dbReference>
<sequence>MNLVVGVLLSTPTTKFQCACNGFFDIINRMKNRKIIIGNWKMNPLAPKEAEKLFNKIAKSISRIKKTEIIICPPFVYLERLKKISKKIKLGAQNAFVGDVGAFTGEVSGEMLYNLGVRYVILGHSERRARGETGGEINKKIKSALSASLTPILCVGENSRDDNHEYFNIVKSQMLECLDGIRKNTISKIIFAYEPVWAISSTPGRRDAMPEDAREMAVFIRKTISDITGPQVANQAGVIYGGSVTEKDVGDFLQSGGVDGVLVGKASLNVEKFVKIINVAENIS</sequence>
<comment type="caution">
    <text evidence="4">The sequence shown here is derived from an EMBL/GenBank/DDBJ whole genome shotgun (WGS) entry which is preliminary data.</text>
</comment>
<dbReference type="UniPathway" id="UPA00109">
    <property type="reaction ID" value="UER00189"/>
</dbReference>
<evidence type="ECO:0000256" key="2">
    <source>
        <dbReference type="ARBA" id="ARBA00023235"/>
    </source>
</evidence>
<dbReference type="GO" id="GO:0004807">
    <property type="term" value="F:triose-phosphate isomerase activity"/>
    <property type="evidence" value="ECO:0007669"/>
    <property type="project" value="UniProtKB-UniRule"/>
</dbReference>
<evidence type="ECO:0000313" key="4">
    <source>
        <dbReference type="EMBL" id="PIR68518.1"/>
    </source>
</evidence>
<dbReference type="GO" id="GO:0019563">
    <property type="term" value="P:glycerol catabolic process"/>
    <property type="evidence" value="ECO:0007669"/>
    <property type="project" value="TreeGrafter"/>
</dbReference>